<proteinExistence type="predicted"/>
<reference evidence="3" key="1">
    <citation type="submission" date="2017-02" db="UniProtKB">
        <authorList>
            <consortium name="WormBaseParasite"/>
        </authorList>
    </citation>
    <scope>IDENTIFICATION</scope>
</reference>
<gene>
    <name evidence="1" type="ORF">BPAG_LOCUS12643</name>
</gene>
<accession>A0A0N4TV30</accession>
<keyword evidence="2" id="KW-1185">Reference proteome</keyword>
<evidence type="ECO:0000313" key="3">
    <source>
        <dbReference type="WBParaSite" id="BPAG_0001268101-mRNA-1"/>
    </source>
</evidence>
<sequence>MALHRNGCYVDAVRACIYIYSNSSRNILAVSCHVSPQYWAERKVSPREQAGDLSLFTSVMGRKEGSYPEDVFTIIACKLPDSAMTHRSTLTNLTAI</sequence>
<dbReference type="AlphaFoldDB" id="A0A0N4TV30"/>
<name>A0A0N4TV30_BRUPA</name>
<evidence type="ECO:0000313" key="1">
    <source>
        <dbReference type="EMBL" id="VDN93829.1"/>
    </source>
</evidence>
<evidence type="ECO:0000313" key="2">
    <source>
        <dbReference type="Proteomes" id="UP000278627"/>
    </source>
</evidence>
<reference evidence="1 2" key="2">
    <citation type="submission" date="2018-11" db="EMBL/GenBank/DDBJ databases">
        <authorList>
            <consortium name="Pathogen Informatics"/>
        </authorList>
    </citation>
    <scope>NUCLEOTIDE SEQUENCE [LARGE SCALE GENOMIC DNA]</scope>
</reference>
<dbReference type="WBParaSite" id="BPAG_0001268101-mRNA-1">
    <property type="protein sequence ID" value="BPAG_0001268101-mRNA-1"/>
    <property type="gene ID" value="BPAG_0001268101"/>
</dbReference>
<organism evidence="3">
    <name type="scientific">Brugia pahangi</name>
    <name type="common">Filarial nematode worm</name>
    <dbReference type="NCBI Taxonomy" id="6280"/>
    <lineage>
        <taxon>Eukaryota</taxon>
        <taxon>Metazoa</taxon>
        <taxon>Ecdysozoa</taxon>
        <taxon>Nematoda</taxon>
        <taxon>Chromadorea</taxon>
        <taxon>Rhabditida</taxon>
        <taxon>Spirurina</taxon>
        <taxon>Spiruromorpha</taxon>
        <taxon>Filarioidea</taxon>
        <taxon>Onchocercidae</taxon>
        <taxon>Brugia</taxon>
    </lineage>
</organism>
<dbReference type="Proteomes" id="UP000278627">
    <property type="component" value="Unassembled WGS sequence"/>
</dbReference>
<dbReference type="EMBL" id="UZAD01013309">
    <property type="protein sequence ID" value="VDN93829.1"/>
    <property type="molecule type" value="Genomic_DNA"/>
</dbReference>
<protein>
    <submittedName>
        <fullName evidence="3">Transposase</fullName>
    </submittedName>
</protein>